<protein>
    <recommendedName>
        <fullName evidence="1">TASOR alpha/beta domain-containing protein</fullName>
    </recommendedName>
</protein>
<feature type="non-terminal residue" evidence="2">
    <location>
        <position position="51"/>
    </location>
</feature>
<proteinExistence type="predicted"/>
<dbReference type="InterPro" id="IPR046432">
    <property type="entry name" value="TASOR"/>
</dbReference>
<gene>
    <name evidence="2" type="ORF">M9458_018762</name>
</gene>
<dbReference type="Proteomes" id="UP001529510">
    <property type="component" value="Unassembled WGS sequence"/>
</dbReference>
<accession>A0ABD0QMM5</accession>
<organism evidence="2 3">
    <name type="scientific">Cirrhinus mrigala</name>
    <name type="common">Mrigala</name>
    <dbReference type="NCBI Taxonomy" id="683832"/>
    <lineage>
        <taxon>Eukaryota</taxon>
        <taxon>Metazoa</taxon>
        <taxon>Chordata</taxon>
        <taxon>Craniata</taxon>
        <taxon>Vertebrata</taxon>
        <taxon>Euteleostomi</taxon>
        <taxon>Actinopterygii</taxon>
        <taxon>Neopterygii</taxon>
        <taxon>Teleostei</taxon>
        <taxon>Ostariophysi</taxon>
        <taxon>Cypriniformes</taxon>
        <taxon>Cyprinidae</taxon>
        <taxon>Labeoninae</taxon>
        <taxon>Labeonini</taxon>
        <taxon>Cirrhinus</taxon>
    </lineage>
</organism>
<name>A0ABD0QMM5_CIRMR</name>
<dbReference type="PANTHER" id="PTHR16207">
    <property type="entry name" value="SET DOMAIN-CONTAINING PROTEIN"/>
    <property type="match status" value="1"/>
</dbReference>
<reference evidence="2 3" key="1">
    <citation type="submission" date="2024-05" db="EMBL/GenBank/DDBJ databases">
        <title>Genome sequencing and assembly of Indian major carp, Cirrhinus mrigala (Hamilton, 1822).</title>
        <authorList>
            <person name="Mohindra V."/>
            <person name="Chowdhury L.M."/>
            <person name="Lal K."/>
            <person name="Jena J.K."/>
        </authorList>
    </citation>
    <scope>NUCLEOTIDE SEQUENCE [LARGE SCALE GENOMIC DNA]</scope>
    <source>
        <strain evidence="2">CM1030</strain>
        <tissue evidence="2">Blood</tissue>
    </source>
</reference>
<evidence type="ECO:0000313" key="2">
    <source>
        <dbReference type="EMBL" id="KAL0187092.1"/>
    </source>
</evidence>
<evidence type="ECO:0000259" key="1">
    <source>
        <dbReference type="Pfam" id="PF23314"/>
    </source>
</evidence>
<sequence length="51" mass="5638">VPHLLELKKSPTVVFAGIDRPEDVVNFTHQELFAKGGFIVCDELALDTLTL</sequence>
<dbReference type="InterPro" id="IPR056243">
    <property type="entry name" value="TASOR_ab_dom"/>
</dbReference>
<dbReference type="PANTHER" id="PTHR16207:SF10">
    <property type="entry name" value="PROTEIN TASOR 2"/>
    <property type="match status" value="1"/>
</dbReference>
<dbReference type="AlphaFoldDB" id="A0ABD0QMM5"/>
<dbReference type="Pfam" id="PF23314">
    <property type="entry name" value="TASOR_alpha-beta"/>
    <property type="match status" value="1"/>
</dbReference>
<keyword evidence="3" id="KW-1185">Reference proteome</keyword>
<dbReference type="EMBL" id="JAMKFB020000008">
    <property type="protein sequence ID" value="KAL0187092.1"/>
    <property type="molecule type" value="Genomic_DNA"/>
</dbReference>
<evidence type="ECO:0000313" key="3">
    <source>
        <dbReference type="Proteomes" id="UP001529510"/>
    </source>
</evidence>
<feature type="non-terminal residue" evidence="2">
    <location>
        <position position="1"/>
    </location>
</feature>
<feature type="domain" description="TASOR alpha/beta" evidence="1">
    <location>
        <begin position="1"/>
        <end position="33"/>
    </location>
</feature>
<comment type="caution">
    <text evidence="2">The sequence shown here is derived from an EMBL/GenBank/DDBJ whole genome shotgun (WGS) entry which is preliminary data.</text>
</comment>